<evidence type="ECO:0000313" key="5">
    <source>
        <dbReference type="EMBL" id="CAL5988426.1"/>
    </source>
</evidence>
<dbReference type="SMART" id="SM00220">
    <property type="entry name" value="S_TKc"/>
    <property type="match status" value="1"/>
</dbReference>
<keyword evidence="5" id="KW-0808">Transferase</keyword>
<feature type="domain" description="Protein kinase" evidence="3">
    <location>
        <begin position="42"/>
        <end position="348"/>
    </location>
</feature>
<reference evidence="5 6" key="2">
    <citation type="submission" date="2024-07" db="EMBL/GenBank/DDBJ databases">
        <authorList>
            <person name="Akdeniz Z."/>
        </authorList>
    </citation>
    <scope>NUCLEOTIDE SEQUENCE [LARGE SCALE GENOMIC DNA]</scope>
</reference>
<name>A0AA86RIN3_9EUKA</name>
<dbReference type="AlphaFoldDB" id="A0AA86RIN3"/>
<dbReference type="Pfam" id="PF00069">
    <property type="entry name" value="Pkinase"/>
    <property type="match status" value="1"/>
</dbReference>
<dbReference type="InterPro" id="IPR011009">
    <property type="entry name" value="Kinase-like_dom_sf"/>
</dbReference>
<dbReference type="InterPro" id="IPR050108">
    <property type="entry name" value="CDK"/>
</dbReference>
<dbReference type="EMBL" id="CATOUU010001177">
    <property type="protein sequence ID" value="CAI9977287.1"/>
    <property type="molecule type" value="Genomic_DNA"/>
</dbReference>
<dbReference type="Proteomes" id="UP001642409">
    <property type="component" value="Unassembled WGS sequence"/>
</dbReference>
<keyword evidence="2" id="KW-0067">ATP-binding</keyword>
<organism evidence="4">
    <name type="scientific">Hexamita inflata</name>
    <dbReference type="NCBI Taxonomy" id="28002"/>
    <lineage>
        <taxon>Eukaryota</taxon>
        <taxon>Metamonada</taxon>
        <taxon>Diplomonadida</taxon>
        <taxon>Hexamitidae</taxon>
        <taxon>Hexamitinae</taxon>
        <taxon>Hexamita</taxon>
    </lineage>
</organism>
<comment type="caution">
    <text evidence="4">The sequence shown here is derived from an EMBL/GenBank/DDBJ whole genome shotgun (WGS) entry which is preliminary data.</text>
</comment>
<dbReference type="PANTHER" id="PTHR24056">
    <property type="entry name" value="CELL DIVISION PROTEIN KINASE"/>
    <property type="match status" value="1"/>
</dbReference>
<dbReference type="SUPFAM" id="SSF56112">
    <property type="entry name" value="Protein kinase-like (PK-like)"/>
    <property type="match status" value="1"/>
</dbReference>
<dbReference type="GO" id="GO:0005524">
    <property type="term" value="F:ATP binding"/>
    <property type="evidence" value="ECO:0007669"/>
    <property type="project" value="UniProtKB-KW"/>
</dbReference>
<proteinExistence type="predicted"/>
<dbReference type="PROSITE" id="PS50011">
    <property type="entry name" value="PROTEIN_KINASE_DOM"/>
    <property type="match status" value="1"/>
</dbReference>
<keyword evidence="5" id="KW-0418">Kinase</keyword>
<protein>
    <submittedName>
        <fullName evidence="4">CMGC DYRK</fullName>
    </submittedName>
    <submittedName>
        <fullName evidence="5">Kinase</fullName>
    </submittedName>
</protein>
<dbReference type="GO" id="GO:0004674">
    <property type="term" value="F:protein serine/threonine kinase activity"/>
    <property type="evidence" value="ECO:0007669"/>
    <property type="project" value="TreeGrafter"/>
</dbReference>
<dbReference type="InterPro" id="IPR000719">
    <property type="entry name" value="Prot_kinase_dom"/>
</dbReference>
<dbReference type="GO" id="GO:0005634">
    <property type="term" value="C:nucleus"/>
    <property type="evidence" value="ECO:0007669"/>
    <property type="project" value="TreeGrafter"/>
</dbReference>
<dbReference type="Gene3D" id="1.10.510.10">
    <property type="entry name" value="Transferase(Phosphotransferase) domain 1"/>
    <property type="match status" value="1"/>
</dbReference>
<keyword evidence="1" id="KW-0547">Nucleotide-binding</keyword>
<sequence>MKKLVRSEINLFNKHGKDFEPVLLDNISLDDIQESVEVIHGYLVREEIGQTPTGIEKLVENLSGQKFILKAFDVGLEEIGRIEIRMIQMLKGMKACPNLTDFFYYNKKLHMIINYMPYSLKTMIYEDNLSIQNIKKIMIRITHILKHLHDQSIIHGDIQPLSFRLTPNNIPSTIITNFQCSRIISTDYIPQKQQPINYRAPDIIQGKQTSKQADLWSLGCLFYELIMKKPLFDVESLDIVVIQQLHLFKYQHLKETVINKIIEELYYKFSPNFLTKLGLSTKAAKYPVNHVLQTYKQLVMSTINDEIMCIDKWKQEDKENCIKLLYGLLNHDPNKRFDCMTILKSPFLQE</sequence>
<evidence type="ECO:0000313" key="6">
    <source>
        <dbReference type="Proteomes" id="UP001642409"/>
    </source>
</evidence>
<evidence type="ECO:0000256" key="2">
    <source>
        <dbReference type="ARBA" id="ARBA00022840"/>
    </source>
</evidence>
<accession>A0AA86RIN3</accession>
<evidence type="ECO:0000259" key="3">
    <source>
        <dbReference type="PROSITE" id="PS50011"/>
    </source>
</evidence>
<dbReference type="EMBL" id="CAXDID020000022">
    <property type="protein sequence ID" value="CAL5988426.1"/>
    <property type="molecule type" value="Genomic_DNA"/>
</dbReference>
<evidence type="ECO:0000313" key="4">
    <source>
        <dbReference type="EMBL" id="CAI9977287.1"/>
    </source>
</evidence>
<reference evidence="4" key="1">
    <citation type="submission" date="2023-06" db="EMBL/GenBank/DDBJ databases">
        <authorList>
            <person name="Kurt Z."/>
        </authorList>
    </citation>
    <scope>NUCLEOTIDE SEQUENCE</scope>
</reference>
<keyword evidence="6" id="KW-1185">Reference proteome</keyword>
<gene>
    <name evidence="5" type="ORF">HINF_LOCUS10369</name>
    <name evidence="4" type="ORF">HINF_LOCUS64932</name>
</gene>
<evidence type="ECO:0000256" key="1">
    <source>
        <dbReference type="ARBA" id="ARBA00022741"/>
    </source>
</evidence>